<dbReference type="EMBL" id="GGEC01003852">
    <property type="protein sequence ID" value="MBW84335.1"/>
    <property type="molecule type" value="Transcribed_RNA"/>
</dbReference>
<reference evidence="1" key="1">
    <citation type="submission" date="2018-02" db="EMBL/GenBank/DDBJ databases">
        <title>Rhizophora mucronata_Transcriptome.</title>
        <authorList>
            <person name="Meera S.P."/>
            <person name="Sreeshan A."/>
            <person name="Augustine A."/>
        </authorList>
    </citation>
    <scope>NUCLEOTIDE SEQUENCE</scope>
    <source>
        <tissue evidence="1">Leaf</tissue>
    </source>
</reference>
<name>A0A2P2ISX2_RHIMU</name>
<sequence length="48" mass="5689">MENEEQVSILLIPVTSLWKIMDANQSNQAIWSPQKCQEIYKEIHTSWQ</sequence>
<proteinExistence type="predicted"/>
<protein>
    <submittedName>
        <fullName evidence="1">Uncharacterized protein</fullName>
    </submittedName>
</protein>
<evidence type="ECO:0000313" key="1">
    <source>
        <dbReference type="EMBL" id="MBW84335.1"/>
    </source>
</evidence>
<organism evidence="1">
    <name type="scientific">Rhizophora mucronata</name>
    <name type="common">Asiatic mangrove</name>
    <dbReference type="NCBI Taxonomy" id="61149"/>
    <lineage>
        <taxon>Eukaryota</taxon>
        <taxon>Viridiplantae</taxon>
        <taxon>Streptophyta</taxon>
        <taxon>Embryophyta</taxon>
        <taxon>Tracheophyta</taxon>
        <taxon>Spermatophyta</taxon>
        <taxon>Magnoliopsida</taxon>
        <taxon>eudicotyledons</taxon>
        <taxon>Gunneridae</taxon>
        <taxon>Pentapetalae</taxon>
        <taxon>rosids</taxon>
        <taxon>fabids</taxon>
        <taxon>Malpighiales</taxon>
        <taxon>Rhizophoraceae</taxon>
        <taxon>Rhizophora</taxon>
    </lineage>
</organism>
<dbReference type="AlphaFoldDB" id="A0A2P2ISX2"/>
<accession>A0A2P2ISX2</accession>